<dbReference type="EMBL" id="AZFW01000072">
    <property type="protein sequence ID" value="KRM26495.1"/>
    <property type="molecule type" value="Genomic_DNA"/>
</dbReference>
<evidence type="ECO:0000256" key="16">
    <source>
        <dbReference type="PIRSR" id="PIRSR600829-2"/>
    </source>
</evidence>
<gene>
    <name evidence="20" type="ORF">FC91_GL003032</name>
</gene>
<evidence type="ECO:0000256" key="12">
    <source>
        <dbReference type="ARBA" id="ARBA00023136"/>
    </source>
</evidence>
<dbReference type="GO" id="GO:0005524">
    <property type="term" value="F:ATP binding"/>
    <property type="evidence" value="ECO:0007669"/>
    <property type="project" value="UniProtKB-KW"/>
</dbReference>
<dbReference type="InterPro" id="IPR033717">
    <property type="entry name" value="UDPK"/>
</dbReference>
<dbReference type="InterPro" id="IPR000829">
    <property type="entry name" value="DAGK"/>
</dbReference>
<organism evidence="20 21">
    <name type="scientific">Schleiferilactobacillus harbinensis DSM 16991</name>
    <dbReference type="NCBI Taxonomy" id="1122147"/>
    <lineage>
        <taxon>Bacteria</taxon>
        <taxon>Bacillati</taxon>
        <taxon>Bacillota</taxon>
        <taxon>Bacilli</taxon>
        <taxon>Lactobacillales</taxon>
        <taxon>Lactobacillaceae</taxon>
        <taxon>Schleiferilactobacillus</taxon>
    </lineage>
</organism>
<evidence type="ECO:0000256" key="9">
    <source>
        <dbReference type="ARBA" id="ARBA00022840"/>
    </source>
</evidence>
<keyword evidence="3" id="KW-1003">Cell membrane</keyword>
<feature type="active site" description="Proton acceptor" evidence="15">
    <location>
        <position position="73"/>
    </location>
</feature>
<keyword evidence="4" id="KW-0444">Lipid biosynthesis</keyword>
<comment type="subcellular location">
    <subcellularLocation>
        <location evidence="1">Cell membrane</location>
        <topology evidence="1">Multi-pass membrane protein</topology>
    </subcellularLocation>
</comment>
<name>A0A0R1X8E0_9LACO</name>
<dbReference type="GO" id="GO:0008654">
    <property type="term" value="P:phospholipid biosynthetic process"/>
    <property type="evidence" value="ECO:0007669"/>
    <property type="project" value="UniProtKB-KW"/>
</dbReference>
<dbReference type="Gene3D" id="1.10.287.3610">
    <property type="match status" value="1"/>
</dbReference>
<comment type="caution">
    <text evidence="20">The sequence shown here is derived from an EMBL/GenBank/DDBJ whole genome shotgun (WGS) entry which is preliminary data.</text>
</comment>
<keyword evidence="18" id="KW-0460">Magnesium</keyword>
<dbReference type="OrthoDB" id="9789934at2"/>
<evidence type="ECO:0000256" key="18">
    <source>
        <dbReference type="PIRSR" id="PIRSR600829-4"/>
    </source>
</evidence>
<evidence type="ECO:0000256" key="7">
    <source>
        <dbReference type="ARBA" id="ARBA00022741"/>
    </source>
</evidence>
<evidence type="ECO:0000256" key="3">
    <source>
        <dbReference type="ARBA" id="ARBA00022475"/>
    </source>
</evidence>
<keyword evidence="14" id="KW-1208">Phospholipid metabolism</keyword>
<dbReference type="eggNOG" id="COG0818">
    <property type="taxonomic scope" value="Bacteria"/>
</dbReference>
<dbReference type="GO" id="GO:0016301">
    <property type="term" value="F:kinase activity"/>
    <property type="evidence" value="ECO:0007669"/>
    <property type="project" value="UniProtKB-KW"/>
</dbReference>
<dbReference type="CDD" id="cd14265">
    <property type="entry name" value="UDPK_IM_like"/>
    <property type="match status" value="1"/>
</dbReference>
<keyword evidence="9 17" id="KW-0067">ATP-binding</keyword>
<keyword evidence="8" id="KW-0418">Kinase</keyword>
<keyword evidence="13" id="KW-0594">Phospholipid biosynthesis</keyword>
<proteinExistence type="inferred from homology"/>
<dbReference type="GO" id="GO:0046872">
    <property type="term" value="F:metal ion binding"/>
    <property type="evidence" value="ECO:0007669"/>
    <property type="project" value="UniProtKB-KW"/>
</dbReference>
<evidence type="ECO:0000256" key="4">
    <source>
        <dbReference type="ARBA" id="ARBA00022516"/>
    </source>
</evidence>
<evidence type="ECO:0008006" key="22">
    <source>
        <dbReference type="Google" id="ProtNLM"/>
    </source>
</evidence>
<evidence type="ECO:0000256" key="14">
    <source>
        <dbReference type="ARBA" id="ARBA00023264"/>
    </source>
</evidence>
<evidence type="ECO:0000256" key="15">
    <source>
        <dbReference type="PIRSR" id="PIRSR600829-1"/>
    </source>
</evidence>
<feature type="binding site" evidence="17">
    <location>
        <begin position="99"/>
        <end position="100"/>
    </location>
    <ligand>
        <name>ATP</name>
        <dbReference type="ChEBI" id="CHEBI:30616"/>
    </ligand>
</feature>
<keyword evidence="5" id="KW-0808">Transferase</keyword>
<dbReference type="Proteomes" id="UP000050949">
    <property type="component" value="Unassembled WGS sequence"/>
</dbReference>
<protein>
    <recommendedName>
        <fullName evidence="22">Diacylglycerol kinase</fullName>
    </recommendedName>
</protein>
<keyword evidence="10 19" id="KW-1133">Transmembrane helix</keyword>
<feature type="binding site" evidence="18">
    <location>
        <position position="80"/>
    </location>
    <ligand>
        <name>a divalent metal cation</name>
        <dbReference type="ChEBI" id="CHEBI:60240"/>
    </ligand>
</feature>
<keyword evidence="7 17" id="KW-0547">Nucleotide-binding</keyword>
<evidence type="ECO:0000256" key="10">
    <source>
        <dbReference type="ARBA" id="ARBA00022989"/>
    </source>
</evidence>
<evidence type="ECO:0000313" key="20">
    <source>
        <dbReference type="EMBL" id="KRM26495.1"/>
    </source>
</evidence>
<evidence type="ECO:0000256" key="8">
    <source>
        <dbReference type="ARBA" id="ARBA00022777"/>
    </source>
</evidence>
<keyword evidence="18" id="KW-0479">Metal-binding</keyword>
<feature type="binding site" evidence="16">
    <location>
        <begin position="17"/>
        <end position="22"/>
    </location>
    <ligand>
        <name>substrate</name>
    </ligand>
</feature>
<feature type="binding site" evidence="17">
    <location>
        <position position="80"/>
    </location>
    <ligand>
        <name>ATP</name>
        <dbReference type="ChEBI" id="CHEBI:30616"/>
    </ligand>
</feature>
<dbReference type="PATRIC" id="fig|1122147.4.peg.3122"/>
<feature type="binding site" evidence="18">
    <location>
        <position position="32"/>
    </location>
    <ligand>
        <name>a divalent metal cation</name>
        <dbReference type="ChEBI" id="CHEBI:60240"/>
    </ligand>
</feature>
<feature type="binding site" evidence="16">
    <location>
        <position position="73"/>
    </location>
    <ligand>
        <name>substrate</name>
    </ligand>
</feature>
<evidence type="ECO:0000256" key="6">
    <source>
        <dbReference type="ARBA" id="ARBA00022692"/>
    </source>
</evidence>
<dbReference type="Pfam" id="PF01219">
    <property type="entry name" value="DAGK_prokar"/>
    <property type="match status" value="1"/>
</dbReference>
<evidence type="ECO:0000313" key="21">
    <source>
        <dbReference type="Proteomes" id="UP000050949"/>
    </source>
</evidence>
<dbReference type="GO" id="GO:0005886">
    <property type="term" value="C:plasma membrane"/>
    <property type="evidence" value="ECO:0007669"/>
    <property type="project" value="UniProtKB-SubCell"/>
</dbReference>
<evidence type="ECO:0000256" key="17">
    <source>
        <dbReference type="PIRSR" id="PIRSR600829-3"/>
    </source>
</evidence>
<keyword evidence="12 19" id="KW-0472">Membrane</keyword>
<evidence type="ECO:0000256" key="5">
    <source>
        <dbReference type="ARBA" id="ARBA00022679"/>
    </source>
</evidence>
<feature type="transmembrane region" description="Helical" evidence="19">
    <location>
        <begin position="59"/>
        <end position="79"/>
    </location>
</feature>
<evidence type="ECO:0000256" key="19">
    <source>
        <dbReference type="SAM" id="Phobius"/>
    </source>
</evidence>
<accession>A0A0R1X8E0</accession>
<reference evidence="20 21" key="1">
    <citation type="journal article" date="2015" name="Genome Announc.">
        <title>Expanding the biotechnology potential of lactobacilli through comparative genomics of 213 strains and associated genera.</title>
        <authorList>
            <person name="Sun Z."/>
            <person name="Harris H.M."/>
            <person name="McCann A."/>
            <person name="Guo C."/>
            <person name="Argimon S."/>
            <person name="Zhang W."/>
            <person name="Yang X."/>
            <person name="Jeffery I.B."/>
            <person name="Cooney J.C."/>
            <person name="Kagawa T.F."/>
            <person name="Liu W."/>
            <person name="Song Y."/>
            <person name="Salvetti E."/>
            <person name="Wrobel A."/>
            <person name="Rasinkangas P."/>
            <person name="Parkhill J."/>
            <person name="Rea M.C."/>
            <person name="O'Sullivan O."/>
            <person name="Ritari J."/>
            <person name="Douillard F.P."/>
            <person name="Paul Ross R."/>
            <person name="Yang R."/>
            <person name="Briner A.E."/>
            <person name="Felis G.E."/>
            <person name="de Vos W.M."/>
            <person name="Barrangou R."/>
            <person name="Klaenhammer T.R."/>
            <person name="Caufield P.W."/>
            <person name="Cui Y."/>
            <person name="Zhang H."/>
            <person name="O'Toole P.W."/>
        </authorList>
    </citation>
    <scope>NUCLEOTIDE SEQUENCE [LARGE SCALE GENOMIC DNA]</scope>
    <source>
        <strain evidence="20 21">DSM 16991</strain>
    </source>
</reference>
<dbReference type="RefSeq" id="WP_027828039.1">
    <property type="nucleotide sequence ID" value="NZ_AUEH01000011.1"/>
</dbReference>
<keyword evidence="6 19" id="KW-0812">Transmembrane</keyword>
<dbReference type="InterPro" id="IPR036945">
    <property type="entry name" value="DAGK_sf"/>
</dbReference>
<evidence type="ECO:0000256" key="1">
    <source>
        <dbReference type="ARBA" id="ARBA00004651"/>
    </source>
</evidence>
<evidence type="ECO:0000256" key="13">
    <source>
        <dbReference type="ARBA" id="ARBA00023209"/>
    </source>
</evidence>
<dbReference type="PANTHER" id="PTHR34299">
    <property type="entry name" value="DIACYLGLYCEROL KINASE"/>
    <property type="match status" value="1"/>
</dbReference>
<feature type="binding site" evidence="17">
    <location>
        <position position="32"/>
    </location>
    <ligand>
        <name>ATP</name>
        <dbReference type="ChEBI" id="CHEBI:30616"/>
    </ligand>
</feature>
<evidence type="ECO:0000256" key="2">
    <source>
        <dbReference type="ARBA" id="ARBA00005967"/>
    </source>
</evidence>
<comment type="cofactor">
    <cofactor evidence="18">
        <name>Mg(2+)</name>
        <dbReference type="ChEBI" id="CHEBI:18420"/>
    </cofactor>
    <text evidence="18">Mn(2+), Zn(2+), Cd(2+) and Co(2+) support activity to lesser extents.</text>
</comment>
<keyword evidence="11" id="KW-0443">Lipid metabolism</keyword>
<dbReference type="PANTHER" id="PTHR34299:SF1">
    <property type="entry name" value="DIACYLGLYCEROL KINASE"/>
    <property type="match status" value="1"/>
</dbReference>
<evidence type="ECO:0000256" key="11">
    <source>
        <dbReference type="ARBA" id="ARBA00023098"/>
    </source>
</evidence>
<dbReference type="GeneID" id="78509173"/>
<dbReference type="AlphaFoldDB" id="A0A0R1X8E0"/>
<sequence>MASPAKQTDKNHTFLQALRHAWAGVRVALHEERNLRRDAVAAIVVIGAAAILRARWNDWLWLLAAIWLVIFAELGNTLMEDMVDFVTKGAYSPQAKKIKDLSAGIVLLTAFFAVLVGALVFIPLVWAYFR</sequence>
<comment type="similarity">
    <text evidence="2">Belongs to the bacterial diacylglycerol kinase family.</text>
</comment>
<feature type="transmembrane region" description="Helical" evidence="19">
    <location>
        <begin position="100"/>
        <end position="129"/>
    </location>
</feature>